<dbReference type="InterPro" id="IPR051719">
    <property type="entry name" value="CASTOR_mTORC1"/>
</dbReference>
<reference evidence="2 3" key="1">
    <citation type="submission" date="2014-04" db="EMBL/GenBank/DDBJ databases">
        <authorList>
            <consortium name="DOE Joint Genome Institute"/>
            <person name="Kuo A."/>
            <person name="Zuccaro A."/>
            <person name="Kohler A."/>
            <person name="Nagy L.G."/>
            <person name="Floudas D."/>
            <person name="Copeland A."/>
            <person name="Barry K.W."/>
            <person name="Cichocki N."/>
            <person name="Veneault-Fourrey C."/>
            <person name="LaButti K."/>
            <person name="Lindquist E.A."/>
            <person name="Lipzen A."/>
            <person name="Lundell T."/>
            <person name="Morin E."/>
            <person name="Murat C."/>
            <person name="Sun H."/>
            <person name="Tunlid A."/>
            <person name="Henrissat B."/>
            <person name="Grigoriev I.V."/>
            <person name="Hibbett D.S."/>
            <person name="Martin F."/>
            <person name="Nordberg H.P."/>
            <person name="Cantor M.N."/>
            <person name="Hua S.X."/>
        </authorList>
    </citation>
    <scope>NUCLEOTIDE SEQUENCE [LARGE SCALE GENOMIC DNA]</scope>
    <source>
        <strain evidence="2 3">MAFF 305830</strain>
    </source>
</reference>
<gene>
    <name evidence="2" type="ORF">M408DRAFT_63182</name>
</gene>
<keyword evidence="3" id="KW-1185">Reference proteome</keyword>
<sequence length="153" mass="16880">MPPPNDTPAYHLVQHPRSLFIFQLDPKTPIPATLLQPTGAGTTTASFKSITWTHEEISVVCEHPPRHFPELNTGSESLVLNKPEDWECAAFSIRGPMELTLTGILSGLIAPLKEAGIPIFTVSTWNTDFLLIPIAQKGKTIKVLRQDGWTVED</sequence>
<name>A0A0C3BLY8_SERVB</name>
<accession>A0A0C3BLY8</accession>
<dbReference type="Pfam" id="PF13840">
    <property type="entry name" value="ACT_7"/>
    <property type="match status" value="1"/>
</dbReference>
<evidence type="ECO:0000259" key="1">
    <source>
        <dbReference type="Pfam" id="PF13840"/>
    </source>
</evidence>
<dbReference type="SUPFAM" id="SSF55021">
    <property type="entry name" value="ACT-like"/>
    <property type="match status" value="2"/>
</dbReference>
<dbReference type="OrthoDB" id="58529at2759"/>
<protein>
    <recommendedName>
        <fullName evidence="1">CASTOR ACT domain-containing protein</fullName>
    </recommendedName>
</protein>
<dbReference type="PANTHER" id="PTHR31131:SF6">
    <property type="entry name" value="CASTOR ACT DOMAIN-CONTAINING PROTEIN"/>
    <property type="match status" value="1"/>
</dbReference>
<evidence type="ECO:0000313" key="2">
    <source>
        <dbReference type="EMBL" id="KIM32471.1"/>
    </source>
</evidence>
<reference evidence="3" key="2">
    <citation type="submission" date="2015-01" db="EMBL/GenBank/DDBJ databases">
        <title>Evolutionary Origins and Diversification of the Mycorrhizal Mutualists.</title>
        <authorList>
            <consortium name="DOE Joint Genome Institute"/>
            <consortium name="Mycorrhizal Genomics Consortium"/>
            <person name="Kohler A."/>
            <person name="Kuo A."/>
            <person name="Nagy L.G."/>
            <person name="Floudas D."/>
            <person name="Copeland A."/>
            <person name="Barry K.W."/>
            <person name="Cichocki N."/>
            <person name="Veneault-Fourrey C."/>
            <person name="LaButti K."/>
            <person name="Lindquist E.A."/>
            <person name="Lipzen A."/>
            <person name="Lundell T."/>
            <person name="Morin E."/>
            <person name="Murat C."/>
            <person name="Riley R."/>
            <person name="Ohm R."/>
            <person name="Sun H."/>
            <person name="Tunlid A."/>
            <person name="Henrissat B."/>
            <person name="Grigoriev I.V."/>
            <person name="Hibbett D.S."/>
            <person name="Martin F."/>
        </authorList>
    </citation>
    <scope>NUCLEOTIDE SEQUENCE [LARGE SCALE GENOMIC DNA]</scope>
    <source>
        <strain evidence="3">MAFF 305830</strain>
    </source>
</reference>
<dbReference type="HOGENOM" id="CLU_130568_0_0_1"/>
<dbReference type="GO" id="GO:0006520">
    <property type="term" value="P:amino acid metabolic process"/>
    <property type="evidence" value="ECO:0007669"/>
    <property type="project" value="UniProtKB-ARBA"/>
</dbReference>
<dbReference type="AlphaFoldDB" id="A0A0C3BLY8"/>
<dbReference type="PANTHER" id="PTHR31131">
    <property type="entry name" value="CHROMOSOME 1, WHOLE GENOME SHOTGUN SEQUENCE"/>
    <property type="match status" value="1"/>
</dbReference>
<organism evidence="2 3">
    <name type="scientific">Serendipita vermifera MAFF 305830</name>
    <dbReference type="NCBI Taxonomy" id="933852"/>
    <lineage>
        <taxon>Eukaryota</taxon>
        <taxon>Fungi</taxon>
        <taxon>Dikarya</taxon>
        <taxon>Basidiomycota</taxon>
        <taxon>Agaricomycotina</taxon>
        <taxon>Agaricomycetes</taxon>
        <taxon>Sebacinales</taxon>
        <taxon>Serendipitaceae</taxon>
        <taxon>Serendipita</taxon>
    </lineage>
</organism>
<dbReference type="EMBL" id="KN824280">
    <property type="protein sequence ID" value="KIM32471.1"/>
    <property type="molecule type" value="Genomic_DNA"/>
</dbReference>
<proteinExistence type="predicted"/>
<dbReference type="InterPro" id="IPR027795">
    <property type="entry name" value="CASTOR_ACT_dom"/>
</dbReference>
<feature type="domain" description="CASTOR ACT" evidence="1">
    <location>
        <begin position="88"/>
        <end position="145"/>
    </location>
</feature>
<evidence type="ECO:0000313" key="3">
    <source>
        <dbReference type="Proteomes" id="UP000054097"/>
    </source>
</evidence>
<dbReference type="Proteomes" id="UP000054097">
    <property type="component" value="Unassembled WGS sequence"/>
</dbReference>
<dbReference type="GO" id="GO:0046394">
    <property type="term" value="P:carboxylic acid biosynthetic process"/>
    <property type="evidence" value="ECO:0007669"/>
    <property type="project" value="UniProtKB-ARBA"/>
</dbReference>
<dbReference type="Gene3D" id="3.30.2130.10">
    <property type="entry name" value="VC0802-like"/>
    <property type="match status" value="1"/>
</dbReference>
<dbReference type="InterPro" id="IPR045865">
    <property type="entry name" value="ACT-like_dom_sf"/>
</dbReference>